<accession>A0A3S5CV69</accession>
<name>A0A3S5CV69_9PLAT</name>
<gene>
    <name evidence="1" type="ORF">PXEA_LOCUS34700</name>
</gene>
<sequence>MLSLRLGPEEFSASEHALDLPTTRRCTAISITSRRERYSTTGCLGNRTAIPSTSTPRSGRRIRTELVSSLLRLILLHSSLAHRNTVSPTVYPN</sequence>
<dbReference type="EMBL" id="CAAALY010268584">
    <property type="protein sequence ID" value="VEL41260.1"/>
    <property type="molecule type" value="Genomic_DNA"/>
</dbReference>
<dbReference type="AlphaFoldDB" id="A0A3S5CV69"/>
<organism evidence="1 2">
    <name type="scientific">Protopolystoma xenopodis</name>
    <dbReference type="NCBI Taxonomy" id="117903"/>
    <lineage>
        <taxon>Eukaryota</taxon>
        <taxon>Metazoa</taxon>
        <taxon>Spiralia</taxon>
        <taxon>Lophotrochozoa</taxon>
        <taxon>Platyhelminthes</taxon>
        <taxon>Monogenea</taxon>
        <taxon>Polyopisthocotylea</taxon>
        <taxon>Polystomatidea</taxon>
        <taxon>Polystomatidae</taxon>
        <taxon>Protopolystoma</taxon>
    </lineage>
</organism>
<comment type="caution">
    <text evidence="1">The sequence shown here is derived from an EMBL/GenBank/DDBJ whole genome shotgun (WGS) entry which is preliminary data.</text>
</comment>
<keyword evidence="2" id="KW-1185">Reference proteome</keyword>
<evidence type="ECO:0000313" key="1">
    <source>
        <dbReference type="EMBL" id="VEL41260.1"/>
    </source>
</evidence>
<reference evidence="1" key="1">
    <citation type="submission" date="2018-11" db="EMBL/GenBank/DDBJ databases">
        <authorList>
            <consortium name="Pathogen Informatics"/>
        </authorList>
    </citation>
    <scope>NUCLEOTIDE SEQUENCE</scope>
</reference>
<protein>
    <submittedName>
        <fullName evidence="1">Uncharacterized protein</fullName>
    </submittedName>
</protein>
<dbReference type="Proteomes" id="UP000784294">
    <property type="component" value="Unassembled WGS sequence"/>
</dbReference>
<evidence type="ECO:0000313" key="2">
    <source>
        <dbReference type="Proteomes" id="UP000784294"/>
    </source>
</evidence>
<proteinExistence type="predicted"/>